<dbReference type="InterPro" id="IPR012347">
    <property type="entry name" value="Ferritin-like"/>
</dbReference>
<gene>
    <name evidence="2" type="ORF">NI17_013600</name>
</gene>
<dbReference type="InterPro" id="IPR005183">
    <property type="entry name" value="DUF305_CopM-like"/>
</dbReference>
<proteinExistence type="predicted"/>
<organism evidence="2 3">
    <name type="scientific">Thermobifida halotolerans</name>
    <dbReference type="NCBI Taxonomy" id="483545"/>
    <lineage>
        <taxon>Bacteria</taxon>
        <taxon>Bacillati</taxon>
        <taxon>Actinomycetota</taxon>
        <taxon>Actinomycetes</taxon>
        <taxon>Streptosporangiales</taxon>
        <taxon>Nocardiopsidaceae</taxon>
        <taxon>Thermobifida</taxon>
    </lineage>
</organism>
<dbReference type="Gene3D" id="1.20.1260.10">
    <property type="match status" value="1"/>
</dbReference>
<evidence type="ECO:0000313" key="2">
    <source>
        <dbReference type="EMBL" id="UOE22045.1"/>
    </source>
</evidence>
<dbReference type="KEGG" id="thao:NI17_013600"/>
<keyword evidence="3" id="KW-1185">Reference proteome</keyword>
<dbReference type="PANTHER" id="PTHR36933">
    <property type="entry name" value="SLL0788 PROTEIN"/>
    <property type="match status" value="1"/>
</dbReference>
<accession>A0A399G4B8</accession>
<sequence>MVVAGAVLLVLGGAGCAGNGPDPVGGAPVLAPGAPGDPASPASEEQLAAAVEDAGHNDADVEYVLAMITHHEQALEMTELVPDRARDEGVRSLAERIEAAQRPEIELMEGWLETYVDDTELQRHCGGHEGGSHHHGDGGDDCAGHGHSDMPGMATPEQMAALEDASGEEFDALFVELMVTHHEGGISMAEDVLADGNHPQVLGMANDLITDQRVEIGRLESVLDD</sequence>
<dbReference type="Pfam" id="PF03713">
    <property type="entry name" value="DUF305"/>
    <property type="match status" value="1"/>
</dbReference>
<evidence type="ECO:0000313" key="3">
    <source>
        <dbReference type="Proteomes" id="UP000265719"/>
    </source>
</evidence>
<evidence type="ECO:0000256" key="1">
    <source>
        <dbReference type="SAM" id="MobiDB-lite"/>
    </source>
</evidence>
<protein>
    <submittedName>
        <fullName evidence="2">DUF305 domain-containing protein</fullName>
    </submittedName>
</protein>
<reference evidence="2" key="1">
    <citation type="submission" date="2020-10" db="EMBL/GenBank/DDBJ databases">
        <title>De novo genome project of the cellulose decomposer Thermobifida halotolerans type strain.</title>
        <authorList>
            <person name="Nagy I."/>
            <person name="Horvath B."/>
            <person name="Kukolya J."/>
            <person name="Nagy I."/>
            <person name="Orsini M."/>
        </authorList>
    </citation>
    <scope>NUCLEOTIDE SEQUENCE</scope>
    <source>
        <strain evidence="2">DSM 44931</strain>
    </source>
</reference>
<dbReference type="PANTHER" id="PTHR36933:SF1">
    <property type="entry name" value="SLL0788 PROTEIN"/>
    <property type="match status" value="1"/>
</dbReference>
<dbReference type="OrthoDB" id="26872at2"/>
<dbReference type="AlphaFoldDB" id="A0A399G4B8"/>
<feature type="region of interest" description="Disordered" evidence="1">
    <location>
        <begin position="127"/>
        <end position="147"/>
    </location>
</feature>
<name>A0A399G4B8_9ACTN</name>
<dbReference type="Proteomes" id="UP000265719">
    <property type="component" value="Chromosome"/>
</dbReference>
<dbReference type="EMBL" id="CP063196">
    <property type="protein sequence ID" value="UOE22045.1"/>
    <property type="molecule type" value="Genomic_DNA"/>
</dbReference>